<dbReference type="Pfam" id="PF01619">
    <property type="entry name" value="Pro_dh"/>
    <property type="match status" value="1"/>
</dbReference>
<dbReference type="InterPro" id="IPR016162">
    <property type="entry name" value="Ald_DH_N"/>
</dbReference>
<evidence type="ECO:0000313" key="11">
    <source>
        <dbReference type="Proteomes" id="UP000749010"/>
    </source>
</evidence>
<comment type="function">
    <text evidence="5">Oxidizes proline to glutamate for use as a carbon and nitrogen source.</text>
</comment>
<dbReference type="RefSeq" id="WP_169066699.1">
    <property type="nucleotide sequence ID" value="NZ_SPMY01000029.1"/>
</dbReference>
<comment type="pathway">
    <text evidence="5">Amino-acid degradation; L-proline degradation into L-glutamate; L-glutamate from L-proline: step 1/2.</text>
</comment>
<proteinExistence type="inferred from homology"/>
<evidence type="ECO:0000259" key="8">
    <source>
        <dbReference type="Pfam" id="PF14850"/>
    </source>
</evidence>
<evidence type="ECO:0000313" key="10">
    <source>
        <dbReference type="EMBL" id="NMQ28243.1"/>
    </source>
</evidence>
<feature type="domain" description="Proline utilization A proline dehydrogenase N-terminal" evidence="9">
    <location>
        <begin position="8"/>
        <end position="54"/>
    </location>
</feature>
<dbReference type="Pfam" id="PF00171">
    <property type="entry name" value="Aldedh"/>
    <property type="match status" value="1"/>
</dbReference>
<name>A0ABX1TXQ1_9PROT</name>
<evidence type="ECO:0000259" key="6">
    <source>
        <dbReference type="Pfam" id="PF00171"/>
    </source>
</evidence>
<dbReference type="InterPro" id="IPR025703">
    <property type="entry name" value="Bifunct_PutA"/>
</dbReference>
<dbReference type="Gene3D" id="3.20.20.220">
    <property type="match status" value="1"/>
</dbReference>
<evidence type="ECO:0000259" key="9">
    <source>
        <dbReference type="Pfam" id="PF18327"/>
    </source>
</evidence>
<keyword evidence="5" id="KW-0804">Transcription</keyword>
<dbReference type="InterPro" id="IPR016160">
    <property type="entry name" value="Ald_DH_CS_CYS"/>
</dbReference>
<dbReference type="NCBIfam" id="NF008869">
    <property type="entry name" value="PRK11904.1"/>
    <property type="match status" value="1"/>
</dbReference>
<keyword evidence="5" id="KW-0274">FAD</keyword>
<accession>A0ABX1TXQ1</accession>
<dbReference type="PANTHER" id="PTHR42862:SF1">
    <property type="entry name" value="DELTA-1-PYRROLINE-5-CARBOXYLATE DEHYDROGENASE 2, ISOFORM A-RELATED"/>
    <property type="match status" value="1"/>
</dbReference>
<reference evidence="10 11" key="1">
    <citation type="submission" date="2019-03" db="EMBL/GenBank/DDBJ databases">
        <title>Metabolic reconstructions from genomes of highly enriched 'Candidatus Accumulibacter' and 'Candidatus Competibacter' bioreactor populations.</title>
        <authorList>
            <person name="Annavajhala M.K."/>
            <person name="Welles L."/>
            <person name="Abbas B."/>
            <person name="Sorokin D."/>
            <person name="Park H."/>
            <person name="Van Loosdrecht M."/>
            <person name="Chandran K."/>
        </authorList>
    </citation>
    <scope>NUCLEOTIDE SEQUENCE [LARGE SCALE GENOMIC DNA]</scope>
    <source>
        <strain evidence="10 11">SBR_S</strain>
    </source>
</reference>
<dbReference type="GO" id="GO:0003842">
    <property type="term" value="F:L-glutamate gamma-semialdehyde dehydrogenase activity"/>
    <property type="evidence" value="ECO:0007669"/>
    <property type="project" value="UniProtKB-EC"/>
</dbReference>
<dbReference type="CDD" id="cd07125">
    <property type="entry name" value="ALDH_PutA-P5CDH"/>
    <property type="match status" value="1"/>
</dbReference>
<evidence type="ECO:0000259" key="7">
    <source>
        <dbReference type="Pfam" id="PF01619"/>
    </source>
</evidence>
<comment type="catalytic activity">
    <reaction evidence="4 5">
        <text>L-glutamate 5-semialdehyde + NAD(+) + H2O = L-glutamate + NADH + 2 H(+)</text>
        <dbReference type="Rhea" id="RHEA:30235"/>
        <dbReference type="ChEBI" id="CHEBI:15377"/>
        <dbReference type="ChEBI" id="CHEBI:15378"/>
        <dbReference type="ChEBI" id="CHEBI:29985"/>
        <dbReference type="ChEBI" id="CHEBI:57540"/>
        <dbReference type="ChEBI" id="CHEBI:57945"/>
        <dbReference type="ChEBI" id="CHEBI:58066"/>
        <dbReference type="EC" id="1.2.1.88"/>
    </reaction>
</comment>
<dbReference type="SUPFAM" id="SSF53720">
    <property type="entry name" value="ALDH-like"/>
    <property type="match status" value="1"/>
</dbReference>
<dbReference type="PANTHER" id="PTHR42862">
    <property type="entry name" value="DELTA-1-PYRROLINE-5-CARBOXYLATE DEHYDROGENASE 1, ISOFORM A-RELATED"/>
    <property type="match status" value="1"/>
</dbReference>
<dbReference type="InterPro" id="IPR005933">
    <property type="entry name" value="PutA_C"/>
</dbReference>
<keyword evidence="11" id="KW-1185">Reference proteome</keyword>
<comment type="pathway">
    <text evidence="1 5">Amino-acid degradation; L-proline degradation into L-glutamate; L-glutamate from L-proline: step 2/2.</text>
</comment>
<keyword evidence="5" id="KW-0238">DNA-binding</keyword>
<dbReference type="Gene3D" id="3.40.309.10">
    <property type="entry name" value="Aldehyde Dehydrogenase, Chain A, domain 2"/>
    <property type="match status" value="1"/>
</dbReference>
<dbReference type="InterPro" id="IPR015590">
    <property type="entry name" value="Aldehyde_DH_dom"/>
</dbReference>
<dbReference type="Gene3D" id="1.20.5.460">
    <property type="entry name" value="Single helix bin"/>
    <property type="match status" value="1"/>
</dbReference>
<dbReference type="InterPro" id="IPR016163">
    <property type="entry name" value="Ald_DH_C"/>
</dbReference>
<comment type="catalytic activity">
    <reaction evidence="5">
        <text>L-proline + a quinone = (S)-1-pyrroline-5-carboxylate + a quinol + H(+)</text>
        <dbReference type="Rhea" id="RHEA:23784"/>
        <dbReference type="ChEBI" id="CHEBI:15378"/>
        <dbReference type="ChEBI" id="CHEBI:17388"/>
        <dbReference type="ChEBI" id="CHEBI:24646"/>
        <dbReference type="ChEBI" id="CHEBI:60039"/>
        <dbReference type="ChEBI" id="CHEBI:132124"/>
        <dbReference type="EC" id="1.5.5.2"/>
    </reaction>
</comment>
<dbReference type="Pfam" id="PF14850">
    <property type="entry name" value="Pro_dh-DNA_bdg"/>
    <property type="match status" value="1"/>
</dbReference>
<keyword evidence="5" id="KW-0285">Flavoprotein</keyword>
<comment type="cofactor">
    <cofactor evidence="5">
        <name>FAD</name>
        <dbReference type="ChEBI" id="CHEBI:57692"/>
    </cofactor>
</comment>
<organism evidence="10 11">
    <name type="scientific">Candidatus Accumulibacter phosphatis</name>
    <dbReference type="NCBI Taxonomy" id="327160"/>
    <lineage>
        <taxon>Bacteria</taxon>
        <taxon>Pseudomonadati</taxon>
        <taxon>Pseudomonadota</taxon>
        <taxon>Betaproteobacteria</taxon>
        <taxon>Candidatus Accumulibacter</taxon>
    </lineage>
</organism>
<comment type="similarity">
    <text evidence="5">In the N-terminal section; belongs to the proline dehydrogenase family.</text>
</comment>
<keyword evidence="3 5" id="KW-0520">NAD</keyword>
<dbReference type="Proteomes" id="UP000749010">
    <property type="component" value="Unassembled WGS sequence"/>
</dbReference>
<dbReference type="InterPro" id="IPR024082">
    <property type="entry name" value="PRODH_PutA_dom_II"/>
</dbReference>
<dbReference type="Gene3D" id="3.40.605.10">
    <property type="entry name" value="Aldehyde Dehydrogenase, Chain A, domain 1"/>
    <property type="match status" value="1"/>
</dbReference>
<evidence type="ECO:0000256" key="1">
    <source>
        <dbReference type="ARBA" id="ARBA00004786"/>
    </source>
</evidence>
<protein>
    <recommendedName>
        <fullName evidence="5">Bifunctional protein PutA</fullName>
    </recommendedName>
    <domain>
        <recommendedName>
            <fullName evidence="5">Proline dehydrogenase</fullName>
            <ecNumber evidence="5">1.5.5.2</ecNumber>
        </recommendedName>
        <alternativeName>
            <fullName evidence="5">Proline oxidase</fullName>
        </alternativeName>
    </domain>
    <domain>
        <recommendedName>
            <fullName evidence="5">Delta-1-pyrroline-5-carboxylate dehydrogenase</fullName>
            <shortName evidence="5">P5C dehydrogenase</shortName>
            <ecNumber evidence="5">1.2.1.88</ecNumber>
        </recommendedName>
        <alternativeName>
            <fullName evidence="5">L-glutamate gamma-semialdehyde dehydrogenase</fullName>
        </alternativeName>
    </domain>
</protein>
<dbReference type="EMBL" id="SPMY01000029">
    <property type="protein sequence ID" value="NMQ28243.1"/>
    <property type="molecule type" value="Genomic_DNA"/>
</dbReference>
<keyword evidence="5" id="KW-0805">Transcription regulation</keyword>
<dbReference type="InterPro" id="IPR024089">
    <property type="entry name" value="PRODH_PutA_dom_I/II"/>
</dbReference>
<feature type="domain" description="Proline dehydrogenase" evidence="7">
    <location>
        <begin position="184"/>
        <end position="482"/>
    </location>
</feature>
<evidence type="ECO:0000256" key="2">
    <source>
        <dbReference type="ARBA" id="ARBA00023002"/>
    </source>
</evidence>
<dbReference type="NCBIfam" id="TIGR01238">
    <property type="entry name" value="D1pyr5carbox3"/>
    <property type="match status" value="1"/>
</dbReference>
<feature type="domain" description="Proline dehydrogenase PutA" evidence="8">
    <location>
        <begin position="63"/>
        <end position="175"/>
    </location>
</feature>
<evidence type="ECO:0000256" key="4">
    <source>
        <dbReference type="ARBA" id="ARBA00048142"/>
    </source>
</evidence>
<evidence type="ECO:0000256" key="3">
    <source>
        <dbReference type="ARBA" id="ARBA00023027"/>
    </source>
</evidence>
<dbReference type="PIRSF" id="PIRSF000197">
    <property type="entry name" value="Bifunct_PutA"/>
    <property type="match status" value="1"/>
</dbReference>
<evidence type="ECO:0000256" key="5">
    <source>
        <dbReference type="PIRNR" id="PIRNR000197"/>
    </source>
</evidence>
<keyword evidence="5" id="KW-0642">Proline metabolism</keyword>
<feature type="domain" description="Aldehyde dehydrogenase" evidence="6">
    <location>
        <begin position="568"/>
        <end position="1025"/>
    </location>
</feature>
<dbReference type="SUPFAM" id="SSF81935">
    <property type="entry name" value="N-terminal domain of bifunctional PutA protein"/>
    <property type="match status" value="1"/>
</dbReference>
<gene>
    <name evidence="10" type="primary">putA</name>
    <name evidence="10" type="ORF">E4Q23_11055</name>
</gene>
<dbReference type="Pfam" id="PF18327">
    <property type="entry name" value="PRODH"/>
    <property type="match status" value="1"/>
</dbReference>
<keyword evidence="2 5" id="KW-0560">Oxidoreductase</keyword>
<dbReference type="EC" id="1.5.5.2" evidence="5"/>
<dbReference type="GO" id="GO:0004657">
    <property type="term" value="F:proline dehydrogenase activity"/>
    <property type="evidence" value="ECO:0007669"/>
    <property type="project" value="UniProtKB-EC"/>
</dbReference>
<dbReference type="InterPro" id="IPR029041">
    <property type="entry name" value="FAD-linked_oxidoreductase-like"/>
</dbReference>
<keyword evidence="5" id="KW-0678">Repressor</keyword>
<dbReference type="InterPro" id="IPR041349">
    <property type="entry name" value="PRODH"/>
</dbReference>
<dbReference type="InterPro" id="IPR016161">
    <property type="entry name" value="Ald_DH/histidinol_DH"/>
</dbReference>
<dbReference type="PROSITE" id="PS00070">
    <property type="entry name" value="ALDEHYDE_DEHYDR_CYS"/>
    <property type="match status" value="1"/>
</dbReference>
<dbReference type="InterPro" id="IPR002872">
    <property type="entry name" value="Proline_DH_dom"/>
</dbReference>
<sequence length="1049" mass="112922">MSVATPQALRQRLRDYHRIDEETLVEELIAKARFTASEQQGIRQRATPLVQTVRDQRLKSGGIDAFLTTYDLSSREGVVLMCLAEALLRIPDADTVDRLIRDKIGSTEWQKRLGASHSTFVNAGTWALMLTGQIVNLDTAQRNLSGILRRLVSRTGEPVIRQAVTTAMRILGKQFVMGRNINEALERARSAEKAGYRHSYDMLGEAARTSADALRYFDSYSKAIAAIGDSASGRPPFIAPSISIKLSALHPRYEVANEERARRELLPAIKALAVRAKARNIGLTIDAEEAERLELSMGLIEALATDHELLGWNGLGLAIQAYQKRALPLLDWLADVAHRGQRRLLVRLCKGAYWDAEIKIAQERGHSDYPVFTRKVTSDVSYLACTRRLFADPQAFYPAFATHNAHTLAAVAEIAISAGGSDEWEYQRLHGMGEELYDQIVGATKWNRPCRVYAPVGSHEDLLAYLVRRLLENGANSSFVNRIADAELPIDALIADPVERLAALAVKRQPRIPLPRDIFGAKRANSEGPDMNDKAALQDLHQAIQQSQTVNYLAAPLIGGKQGTGASSRPVCSPANRREVVGQVIEASVADVNAALAVAQAAFPAWEATPAATRAAALERAADLMQEGLPELVALIVREGGRIQVDAVSEVREAIDFCRYYAAQAREKFAAPIVLPGPTGESNSLSLHGRGVFVCISPWNFPLAIFVGQIAAALAAGNTVLAKPAEQTPLVAALAVGMLHSAGIPTNVLAFLPGDGRVGAAMVAGRECAGVAFTGSTEVARIIARSLAGKDGPLVPLIAETGGQNALIADSSALPEQIVRDVLASAFNSAGQRCSALRVLFVQADIADRVGTMLAGAMQELRIGDPADLRTDVGPVIDEAARKVLVAHASWLDSFATPLYTCALDEQATADGSFFAPRAYEIDSLSRLEREVFGPILHIVRWRGEDLDKVCDAIASTGYGLTLGIHSRIEDTVRRITARLHVGNTYVNRNLIGAVVGVQPFGGEGLSGTGPKAGGPHYLYRFASERTLSVDTTAAGGNASLMALDAGDE</sequence>
<comment type="caution">
    <text evidence="10">The sequence shown here is derived from an EMBL/GenBank/DDBJ whole genome shotgun (WGS) entry which is preliminary data.</text>
</comment>
<comment type="similarity">
    <text evidence="5">In the C-terminal section; belongs to the aldehyde dehydrogenase family.</text>
</comment>
<dbReference type="EC" id="1.2.1.88" evidence="5"/>
<dbReference type="SUPFAM" id="SSF51730">
    <property type="entry name" value="FAD-linked oxidoreductase"/>
    <property type="match status" value="1"/>
</dbReference>
<dbReference type="InterPro" id="IPR050485">
    <property type="entry name" value="Proline_metab_enzyme"/>
</dbReference>